<dbReference type="PANTHER" id="PTHR30273:SF2">
    <property type="entry name" value="PROTEIN FECR"/>
    <property type="match status" value="1"/>
</dbReference>
<protein>
    <submittedName>
        <fullName evidence="1">Uncharacterized protein</fullName>
    </submittedName>
</protein>
<dbReference type="InterPro" id="IPR032508">
    <property type="entry name" value="FecR_C"/>
</dbReference>
<dbReference type="OrthoDB" id="704021at2"/>
<accession>A0A223V648</accession>
<sequence length="383" mass="43578">MKNKKIEIIIHKFLINTATLDELDILAKWVDKNKSSFQEEVELHHLITGAGEEESTEHLKKNLISAFNHTRLVAGKVKKRNLLLRYAAIFVGVLMLGIYAYEQRSPEVILEKEATITFEDGSKKETLNDKATGIVSTTNAYVVEQEGTKITYKKVASNQKKVNRLVFNTLDVPYGKKFQLLLSDGTEVYLNSGSSITYPVIFYDEGPRNVVLRGEAYFTVASDSLRPFTVSTQLLDAKVLGTEFNISSYRDDEHIQVVLIEGSLSVGRNNSIGSGDVILKPNQLASYSYSDDELSTANIDVSSYIAWKNGILLFKNEDFYHIAKKLERHYDVKIEIKDMQVSKERYTGRFKTETIEEILQAFQRIKSFDYNIENNNIKINLKN</sequence>
<dbReference type="EMBL" id="CP022957">
    <property type="protein sequence ID" value="ASV30894.1"/>
    <property type="molecule type" value="Genomic_DNA"/>
</dbReference>
<dbReference type="PANTHER" id="PTHR30273">
    <property type="entry name" value="PERIPLASMIC SIGNAL SENSOR AND SIGMA FACTOR ACTIVATOR FECR-RELATED"/>
    <property type="match status" value="1"/>
</dbReference>
<evidence type="ECO:0000313" key="2">
    <source>
        <dbReference type="Proteomes" id="UP000215244"/>
    </source>
</evidence>
<proteinExistence type="predicted"/>
<dbReference type="GO" id="GO:0016989">
    <property type="term" value="F:sigma factor antagonist activity"/>
    <property type="evidence" value="ECO:0007669"/>
    <property type="project" value="TreeGrafter"/>
</dbReference>
<dbReference type="Gene3D" id="2.60.120.1440">
    <property type="match status" value="1"/>
</dbReference>
<reference evidence="1 2" key="1">
    <citation type="submission" date="2017-08" db="EMBL/GenBank/DDBJ databases">
        <title>The complete genome sequence of Maribacter sp. B1, isolated from deep-sea sediment.</title>
        <authorList>
            <person name="Wu Y.-H."/>
            <person name="Cheng H."/>
            <person name="Xu X.-W."/>
        </authorList>
    </citation>
    <scope>NUCLEOTIDE SEQUENCE [LARGE SCALE GENOMIC DNA]</scope>
    <source>
        <strain evidence="1 2">B1</strain>
    </source>
</reference>
<dbReference type="InterPro" id="IPR012373">
    <property type="entry name" value="Ferrdict_sens_TM"/>
</dbReference>
<gene>
    <name evidence="1" type="ORF">CJ263_12070</name>
</gene>
<dbReference type="KEGG" id="marb:CJ263_12070"/>
<name>A0A223V648_9FLAO</name>
<dbReference type="Pfam" id="PF04773">
    <property type="entry name" value="FecR"/>
    <property type="match status" value="1"/>
</dbReference>
<keyword evidence="2" id="KW-1185">Reference proteome</keyword>
<dbReference type="RefSeq" id="WP_094997508.1">
    <property type="nucleotide sequence ID" value="NZ_BMJL01000007.1"/>
</dbReference>
<evidence type="ECO:0000313" key="1">
    <source>
        <dbReference type="EMBL" id="ASV30894.1"/>
    </source>
</evidence>
<dbReference type="Pfam" id="PF16344">
    <property type="entry name" value="FecR_C"/>
    <property type="match status" value="1"/>
</dbReference>
<dbReference type="InterPro" id="IPR006860">
    <property type="entry name" value="FecR"/>
</dbReference>
<dbReference type="Proteomes" id="UP000215244">
    <property type="component" value="Chromosome"/>
</dbReference>
<organism evidence="1 2">
    <name type="scientific">Maribacter cobaltidurans</name>
    <dbReference type="NCBI Taxonomy" id="1178778"/>
    <lineage>
        <taxon>Bacteria</taxon>
        <taxon>Pseudomonadati</taxon>
        <taxon>Bacteroidota</taxon>
        <taxon>Flavobacteriia</taxon>
        <taxon>Flavobacteriales</taxon>
        <taxon>Flavobacteriaceae</taxon>
        <taxon>Maribacter</taxon>
    </lineage>
</organism>
<dbReference type="AlphaFoldDB" id="A0A223V648"/>
<dbReference type="Gene3D" id="3.55.50.30">
    <property type="match status" value="1"/>
</dbReference>